<keyword evidence="1" id="KW-1133">Transmembrane helix</keyword>
<protein>
    <recommendedName>
        <fullName evidence="3">Transmembrane protein</fullName>
    </recommendedName>
</protein>
<evidence type="ECO:0008006" key="3">
    <source>
        <dbReference type="Google" id="ProtNLM"/>
    </source>
</evidence>
<keyword evidence="1" id="KW-0812">Transmembrane</keyword>
<dbReference type="AlphaFoldDB" id="A0A7S0I3H3"/>
<evidence type="ECO:0000313" key="2">
    <source>
        <dbReference type="EMBL" id="CAD8509886.1"/>
    </source>
</evidence>
<keyword evidence="1" id="KW-0472">Membrane</keyword>
<gene>
    <name evidence="2" type="ORF">HPHI1048_LOCUS24440</name>
</gene>
<accession>A0A7S0I3H3</accession>
<organism evidence="2">
    <name type="scientific">Hanusia phi</name>
    <dbReference type="NCBI Taxonomy" id="3032"/>
    <lineage>
        <taxon>Eukaryota</taxon>
        <taxon>Cryptophyceae</taxon>
        <taxon>Pyrenomonadales</taxon>
        <taxon>Geminigeraceae</taxon>
        <taxon>Hanusia</taxon>
    </lineage>
</organism>
<name>A0A7S0I3H3_9CRYP</name>
<evidence type="ECO:0000256" key="1">
    <source>
        <dbReference type="SAM" id="Phobius"/>
    </source>
</evidence>
<sequence length="160" mass="18527">MAVYRSRRGQDKSGFYTPLVVLFSFAVFVSLSALGSSRKEGEVPQFETNQGDPNFESIKEDQLYWHAASSMAGMPISDRVKESHPTQYGSSHKSISLQHLMSKLRNYEQEEQLVRSSQRFILDRKIQALQTEIQDYMRKRMVNHDPLATYHEMPGIQHSW</sequence>
<feature type="transmembrane region" description="Helical" evidence="1">
    <location>
        <begin position="15"/>
        <end position="34"/>
    </location>
</feature>
<dbReference type="EMBL" id="HBEO01036014">
    <property type="protein sequence ID" value="CAD8509886.1"/>
    <property type="molecule type" value="Transcribed_RNA"/>
</dbReference>
<proteinExistence type="predicted"/>
<reference evidence="2" key="1">
    <citation type="submission" date="2021-01" db="EMBL/GenBank/DDBJ databases">
        <authorList>
            <person name="Corre E."/>
            <person name="Pelletier E."/>
            <person name="Niang G."/>
            <person name="Scheremetjew M."/>
            <person name="Finn R."/>
            <person name="Kale V."/>
            <person name="Holt S."/>
            <person name="Cochrane G."/>
            <person name="Meng A."/>
            <person name="Brown T."/>
            <person name="Cohen L."/>
        </authorList>
    </citation>
    <scope>NUCLEOTIDE SEQUENCE</scope>
    <source>
        <strain evidence="2">CCMP325</strain>
    </source>
</reference>